<comment type="subcellular location">
    <subcellularLocation>
        <location evidence="3">Membrane</location>
        <topology evidence="3">Multi-pass membrane protein</topology>
    </subcellularLocation>
    <subcellularLocation>
        <location evidence="2">Plastid</location>
        <location evidence="2">Chloroplast envelope</location>
    </subcellularLocation>
</comment>
<accession>A0AAQ3QPG6</accession>
<comment type="function">
    <text evidence="1">May function as sodium-coupled metabolite transporter across the chloroplast envelope.</text>
</comment>
<dbReference type="GO" id="GO:0016020">
    <property type="term" value="C:membrane"/>
    <property type="evidence" value="ECO:0007669"/>
    <property type="project" value="UniProtKB-SubCell"/>
</dbReference>
<dbReference type="Pfam" id="PF00999">
    <property type="entry name" value="Na_H_Exchanger"/>
    <property type="match status" value="1"/>
</dbReference>
<name>A0AAQ3QPG6_9LILI</name>
<keyword evidence="15" id="KW-1185">Reference proteome</keyword>
<evidence type="ECO:0000259" key="13">
    <source>
        <dbReference type="Pfam" id="PF00999"/>
    </source>
</evidence>
<dbReference type="Gene3D" id="1.20.1530.20">
    <property type="match status" value="1"/>
</dbReference>
<evidence type="ECO:0000256" key="5">
    <source>
        <dbReference type="ARBA" id="ARBA00022538"/>
    </source>
</evidence>
<dbReference type="InterPro" id="IPR006153">
    <property type="entry name" value="Cation/H_exchanger_TM"/>
</dbReference>
<dbReference type="AlphaFoldDB" id="A0AAQ3QPG6"/>
<feature type="transmembrane region" description="Helical" evidence="12">
    <location>
        <begin position="52"/>
        <end position="74"/>
    </location>
</feature>
<dbReference type="Proteomes" id="UP001327560">
    <property type="component" value="Chromosome 9"/>
</dbReference>
<keyword evidence="8 12" id="KW-1133">Transmembrane helix</keyword>
<dbReference type="GO" id="GO:0012505">
    <property type="term" value="C:endomembrane system"/>
    <property type="evidence" value="ECO:0007669"/>
    <property type="project" value="TreeGrafter"/>
</dbReference>
<dbReference type="GO" id="GO:0015297">
    <property type="term" value="F:antiporter activity"/>
    <property type="evidence" value="ECO:0007669"/>
    <property type="project" value="InterPro"/>
</dbReference>
<gene>
    <name evidence="14" type="ORF">Cni_G29286</name>
</gene>
<proteinExistence type="inferred from homology"/>
<dbReference type="InterPro" id="IPR050794">
    <property type="entry name" value="CPA2_transporter"/>
</dbReference>
<feature type="transmembrane region" description="Helical" evidence="12">
    <location>
        <begin position="20"/>
        <end position="40"/>
    </location>
</feature>
<evidence type="ECO:0000256" key="2">
    <source>
        <dbReference type="ARBA" id="ARBA00004119"/>
    </source>
</evidence>
<organism evidence="14 15">
    <name type="scientific">Canna indica</name>
    <name type="common">Indian-shot</name>
    <dbReference type="NCBI Taxonomy" id="4628"/>
    <lineage>
        <taxon>Eukaryota</taxon>
        <taxon>Viridiplantae</taxon>
        <taxon>Streptophyta</taxon>
        <taxon>Embryophyta</taxon>
        <taxon>Tracheophyta</taxon>
        <taxon>Spermatophyta</taxon>
        <taxon>Magnoliopsida</taxon>
        <taxon>Liliopsida</taxon>
        <taxon>Zingiberales</taxon>
        <taxon>Cannaceae</taxon>
        <taxon>Canna</taxon>
    </lineage>
</organism>
<evidence type="ECO:0000256" key="1">
    <source>
        <dbReference type="ARBA" id="ARBA00003198"/>
    </source>
</evidence>
<keyword evidence="10 12" id="KW-0472">Membrane</keyword>
<dbReference type="PANTHER" id="PTHR32468">
    <property type="entry name" value="CATION/H + ANTIPORTER"/>
    <property type="match status" value="1"/>
</dbReference>
<dbReference type="PANTHER" id="PTHR32468:SF30">
    <property type="entry name" value="OS12G0109150 PROTEIN"/>
    <property type="match status" value="1"/>
</dbReference>
<comment type="similarity">
    <text evidence="11">Belongs to the monovalent cation:proton antiporter 2 (CPA2) transporter (TC 2.A.37) family. CHX (TC 2.A.37.4) subfamily.</text>
</comment>
<dbReference type="GO" id="GO:0006885">
    <property type="term" value="P:regulation of pH"/>
    <property type="evidence" value="ECO:0007669"/>
    <property type="project" value="TreeGrafter"/>
</dbReference>
<evidence type="ECO:0000256" key="10">
    <source>
        <dbReference type="ARBA" id="ARBA00023136"/>
    </source>
</evidence>
<protein>
    <submittedName>
        <fullName evidence="14">Cation/H(+) antiporter 15-like</fullName>
    </submittedName>
</protein>
<keyword evidence="9" id="KW-0406">Ion transport</keyword>
<dbReference type="EMBL" id="CP136898">
    <property type="protein sequence ID" value="WOL20481.1"/>
    <property type="molecule type" value="Genomic_DNA"/>
</dbReference>
<feature type="domain" description="Cation/H+ exchanger transmembrane" evidence="13">
    <location>
        <begin position="3"/>
        <end position="101"/>
    </location>
</feature>
<evidence type="ECO:0000256" key="8">
    <source>
        <dbReference type="ARBA" id="ARBA00022989"/>
    </source>
</evidence>
<evidence type="ECO:0000256" key="4">
    <source>
        <dbReference type="ARBA" id="ARBA00022448"/>
    </source>
</evidence>
<evidence type="ECO:0000313" key="14">
    <source>
        <dbReference type="EMBL" id="WOL20481.1"/>
    </source>
</evidence>
<keyword evidence="7" id="KW-0630">Potassium</keyword>
<keyword evidence="4" id="KW-0813">Transport</keyword>
<sequence>MHGLAIPGGKPVGQMLTEKLEPLCMGLFLPLYLVLVGYQTNFNELKSVVQWGVIKLVVVVCFFSKLIDVVVMSLHMSMNDALSLGLMLNIKGIMDISTLNVYALGNHTFYGALLHPENINAGDHNSRLAIDQAIVQSKDALRGAEAVYH</sequence>
<reference evidence="14 15" key="1">
    <citation type="submission" date="2023-10" db="EMBL/GenBank/DDBJ databases">
        <title>Chromosome-scale genome assembly provides insights into flower coloration mechanisms of Canna indica.</title>
        <authorList>
            <person name="Li C."/>
        </authorList>
    </citation>
    <scope>NUCLEOTIDE SEQUENCE [LARGE SCALE GENOMIC DNA]</scope>
    <source>
        <tissue evidence="14">Flower</tissue>
    </source>
</reference>
<evidence type="ECO:0000256" key="6">
    <source>
        <dbReference type="ARBA" id="ARBA00022692"/>
    </source>
</evidence>
<evidence type="ECO:0000256" key="9">
    <source>
        <dbReference type="ARBA" id="ARBA00023065"/>
    </source>
</evidence>
<evidence type="ECO:0000256" key="7">
    <source>
        <dbReference type="ARBA" id="ARBA00022958"/>
    </source>
</evidence>
<keyword evidence="6 12" id="KW-0812">Transmembrane</keyword>
<keyword evidence="5" id="KW-0633">Potassium transport</keyword>
<evidence type="ECO:0000313" key="15">
    <source>
        <dbReference type="Proteomes" id="UP001327560"/>
    </source>
</evidence>
<evidence type="ECO:0000256" key="3">
    <source>
        <dbReference type="ARBA" id="ARBA00004141"/>
    </source>
</evidence>
<dbReference type="InterPro" id="IPR038770">
    <property type="entry name" value="Na+/solute_symporter_sf"/>
</dbReference>
<evidence type="ECO:0000256" key="11">
    <source>
        <dbReference type="ARBA" id="ARBA00038341"/>
    </source>
</evidence>
<dbReference type="GO" id="GO:0006813">
    <property type="term" value="P:potassium ion transport"/>
    <property type="evidence" value="ECO:0007669"/>
    <property type="project" value="UniProtKB-KW"/>
</dbReference>
<dbReference type="GO" id="GO:1902600">
    <property type="term" value="P:proton transmembrane transport"/>
    <property type="evidence" value="ECO:0007669"/>
    <property type="project" value="InterPro"/>
</dbReference>
<evidence type="ECO:0000256" key="12">
    <source>
        <dbReference type="SAM" id="Phobius"/>
    </source>
</evidence>
<dbReference type="GO" id="GO:0009941">
    <property type="term" value="C:chloroplast envelope"/>
    <property type="evidence" value="ECO:0007669"/>
    <property type="project" value="UniProtKB-SubCell"/>
</dbReference>